<organism evidence="1 2">
    <name type="scientific">Chitinophaga qingshengii</name>
    <dbReference type="NCBI Taxonomy" id="1569794"/>
    <lineage>
        <taxon>Bacteria</taxon>
        <taxon>Pseudomonadati</taxon>
        <taxon>Bacteroidota</taxon>
        <taxon>Chitinophagia</taxon>
        <taxon>Chitinophagales</taxon>
        <taxon>Chitinophagaceae</taxon>
        <taxon>Chitinophaga</taxon>
    </lineage>
</organism>
<gene>
    <name evidence="1" type="ORF">ICL07_27610</name>
</gene>
<dbReference type="InterPro" id="IPR043129">
    <property type="entry name" value="ATPase_NBD"/>
</dbReference>
<dbReference type="SUPFAM" id="SSF53067">
    <property type="entry name" value="Actin-like ATPase domain"/>
    <property type="match status" value="1"/>
</dbReference>
<accession>A0ABR7TVV3</accession>
<evidence type="ECO:0000313" key="1">
    <source>
        <dbReference type="EMBL" id="MBC9934185.1"/>
    </source>
</evidence>
<reference evidence="1 2" key="1">
    <citation type="submission" date="2020-09" db="EMBL/GenBank/DDBJ databases">
        <title>Genome sequences of type strains of Chitinophaga qingshengii and Chitinophaga varians.</title>
        <authorList>
            <person name="Kittiwongwattana C."/>
        </authorList>
    </citation>
    <scope>NUCLEOTIDE SEQUENCE [LARGE SCALE GENOMIC DNA]</scope>
    <source>
        <strain evidence="1 2">JCM 30026</strain>
    </source>
</reference>
<evidence type="ECO:0000313" key="2">
    <source>
        <dbReference type="Proteomes" id="UP000659124"/>
    </source>
</evidence>
<comment type="caution">
    <text evidence="1">The sequence shown here is derived from an EMBL/GenBank/DDBJ whole genome shotgun (WGS) entry which is preliminary data.</text>
</comment>
<name>A0ABR7TVV3_9BACT</name>
<proteinExistence type="predicted"/>
<evidence type="ECO:0008006" key="3">
    <source>
        <dbReference type="Google" id="ProtNLM"/>
    </source>
</evidence>
<dbReference type="EMBL" id="JACVFC010000005">
    <property type="protein sequence ID" value="MBC9934185.1"/>
    <property type="molecule type" value="Genomic_DNA"/>
</dbReference>
<dbReference type="Proteomes" id="UP000659124">
    <property type="component" value="Unassembled WGS sequence"/>
</dbReference>
<protein>
    <recommendedName>
        <fullName evidence="3">Ppx/GppA phosphatase domain-containing protein</fullName>
    </recommendedName>
</protein>
<keyword evidence="2" id="KW-1185">Reference proteome</keyword>
<sequence length="1170" mass="134012">MSKIFRLHSGAGENVEHWQPAPGHLSDNFINSIEDPAGSSAHTQITSIPSPFARMDLVRTAFRYVAGRKEPDGVTIYHRMLSDCLDIAEIFFNIDALRDKIEILEWNAGITSNGGELSVDPDSELGRLLHSVNPKHRLLGETLKMYLFQDQKAFNFAGLKHCYLLNYKQGPEMINIIGGTSPATLFFSSANDLSYVDIRFGNDRVFDSQYCPLHKRGKEFVTFFFQLRAAFPGFSDKFPDINNYMDQCFELLDDTLKDKIRALQPGSYDSSYNRIAVNTEGNNVEILGQPLRAKNYSAGANEEDNDFIIAATKPVSGSLPCVLPHEPFNEPLQYAGGVWQHNYHEQVPAYDARPLSERTLPNQSHVKYPYLTVSDLLEPYLIKVPYPLDTDRFFDGNYECTLSPKKDFGFILPLKKQFFEYFSIRDLQGVVGDGRKMIQMTDLPGGIKVTLRIPIRHNRYIQFSRLYASNRFQDTVPPVEGKDNKGIVIDHQITMAIYPFIRLNDGVDPHYRVMMVDRDVAALTKHHQYSLAFYHENNAAASLKIADVRRRSDKHQEAGVSSTYYILEENFDFAEVTNSLAKGLVIPLFKPQPVASKTFKFAVDFGTTNTHIEYKSGTGEARAFDISEKDVQVGTLHAPTKATEEALMNPVYSFGANKLALIVNEEFLPLVVGQHTQYKFPQRTAVNDNGIFNPEESNYALGDFNIPFWYLREDPKGAYTITPNLKWVDFRHDKRFEKRAKGFLKQLLLMMRNKVLLNGGDLAATDIVWFYPASMPQYRRNFLHAAWQKYYQRYFGNQPRLYRMSESFAPFYYYYHKENVRPHDRPAVSIDIGGGTTDIVVYKSEKPVLLTSFRYGANALFGDGYGNTSQFNGFVQHYEQPIHEALSVTQAQKLTQVYQKLKQTNSSSLELIEFFFSLEDNQLIRDHRISLSFSQMLEQHQEFKLVFILFYASIIYHVARLMKVKGLEIPEYITFSGNGSKVVKLASSGDNLSTLLAYTKMIFADVYEVEAAPQMEYRFFKSPKEITCKGGLECKDYQQFEQLENEIRTVLIGKDHTSTVPETTLHYSGLENGNVVSDVATEVGSFINRFFDWHARFNYYNHFGISPRRFEEYKELLHTKIRVDLISGIKEKLEEVDDNVHINIEETLFFYPLIGGINRLANKIQTDNKN</sequence>
<dbReference type="RefSeq" id="WP_188091303.1">
    <property type="nucleotide sequence ID" value="NZ_JACVFC010000005.1"/>
</dbReference>